<sequence>MDGRMQDDLSKAEDDVGNPPQIVTKLVEGTPILIYLSIFNEAISAAIVQEFGKEHKTVYFVSKVLQGAKMMELPIKKVLKKPDLARRMTLANFITELAPVNRAGGVGKEWTLSIDEVSNQKASNAGVILEGPNEFEFRASNNQVEYEALLA</sequence>
<keyword evidence="2" id="KW-1185">Reference proteome</keyword>
<protein>
    <recommendedName>
        <fullName evidence="3">Reverse transcriptase/retrotransposon-derived protein RNase H-like domain-containing protein</fullName>
    </recommendedName>
</protein>
<organism evidence="1 2">
    <name type="scientific">Mucuna pruriens</name>
    <name type="common">Velvet bean</name>
    <name type="synonym">Dolichos pruriens</name>
    <dbReference type="NCBI Taxonomy" id="157652"/>
    <lineage>
        <taxon>Eukaryota</taxon>
        <taxon>Viridiplantae</taxon>
        <taxon>Streptophyta</taxon>
        <taxon>Embryophyta</taxon>
        <taxon>Tracheophyta</taxon>
        <taxon>Spermatophyta</taxon>
        <taxon>Magnoliopsida</taxon>
        <taxon>eudicotyledons</taxon>
        <taxon>Gunneridae</taxon>
        <taxon>Pentapetalae</taxon>
        <taxon>rosids</taxon>
        <taxon>fabids</taxon>
        <taxon>Fabales</taxon>
        <taxon>Fabaceae</taxon>
        <taxon>Papilionoideae</taxon>
        <taxon>50 kb inversion clade</taxon>
        <taxon>NPAAA clade</taxon>
        <taxon>indigoferoid/millettioid clade</taxon>
        <taxon>Phaseoleae</taxon>
        <taxon>Mucuna</taxon>
    </lineage>
</organism>
<dbReference type="PANTHER" id="PTHR48475">
    <property type="entry name" value="RIBONUCLEASE H"/>
    <property type="match status" value="1"/>
</dbReference>
<name>A0A371HA35_MUCPR</name>
<evidence type="ECO:0000313" key="1">
    <source>
        <dbReference type="EMBL" id="RDX99563.1"/>
    </source>
</evidence>
<dbReference type="PANTHER" id="PTHR48475:SF2">
    <property type="entry name" value="RIBONUCLEASE H"/>
    <property type="match status" value="1"/>
</dbReference>
<dbReference type="AlphaFoldDB" id="A0A371HA35"/>
<feature type="non-terminal residue" evidence="1">
    <location>
        <position position="1"/>
    </location>
</feature>
<accession>A0A371HA35</accession>
<evidence type="ECO:0000313" key="2">
    <source>
        <dbReference type="Proteomes" id="UP000257109"/>
    </source>
</evidence>
<comment type="caution">
    <text evidence="1">The sequence shown here is derived from an EMBL/GenBank/DDBJ whole genome shotgun (WGS) entry which is preliminary data.</text>
</comment>
<reference evidence="1" key="1">
    <citation type="submission" date="2018-05" db="EMBL/GenBank/DDBJ databases">
        <title>Draft genome of Mucuna pruriens seed.</title>
        <authorList>
            <person name="Nnadi N.E."/>
            <person name="Vos R."/>
            <person name="Hasami M.H."/>
            <person name="Devisetty U.K."/>
            <person name="Aguiy J.C."/>
        </authorList>
    </citation>
    <scope>NUCLEOTIDE SEQUENCE [LARGE SCALE GENOMIC DNA]</scope>
    <source>
        <strain evidence="1">JCA_2017</strain>
    </source>
</reference>
<dbReference type="OrthoDB" id="1831637at2759"/>
<evidence type="ECO:0008006" key="3">
    <source>
        <dbReference type="Google" id="ProtNLM"/>
    </source>
</evidence>
<proteinExistence type="predicted"/>
<dbReference type="Proteomes" id="UP000257109">
    <property type="component" value="Unassembled WGS sequence"/>
</dbReference>
<dbReference type="EMBL" id="QJKJ01003200">
    <property type="protein sequence ID" value="RDX99563.1"/>
    <property type="molecule type" value="Genomic_DNA"/>
</dbReference>
<gene>
    <name evidence="1" type="ORF">CR513_17353</name>
</gene>